<dbReference type="RefSeq" id="WP_047280460.1">
    <property type="nucleotide sequence ID" value="NZ_CP062158.2"/>
</dbReference>
<gene>
    <name evidence="1" type="ORF">CJF38_11695</name>
</gene>
<protein>
    <submittedName>
        <fullName evidence="1">Uncharacterized protein</fullName>
    </submittedName>
</protein>
<dbReference type="GeneID" id="61879982"/>
<evidence type="ECO:0000313" key="2">
    <source>
        <dbReference type="Proteomes" id="UP000216897"/>
    </source>
</evidence>
<name>A0ABX4GLX6_9PSED</name>
<reference evidence="1 2" key="1">
    <citation type="submission" date="2017-08" db="EMBL/GenBank/DDBJ databases">
        <title>Genomic and metabolic characterisation of spoilage-associated Pseudomonas species.</title>
        <authorList>
            <person name="Stanborough T."/>
            <person name="Fegan N."/>
            <person name="Powell S.M."/>
            <person name="Singh T."/>
            <person name="Tamplin M.L."/>
            <person name="Chandry P.S."/>
        </authorList>
    </citation>
    <scope>NUCLEOTIDE SEQUENCE [LARGE SCALE GENOMIC DNA]</scope>
    <source>
        <strain evidence="1 2">L1814</strain>
    </source>
</reference>
<evidence type="ECO:0000313" key="1">
    <source>
        <dbReference type="EMBL" id="OZY55103.1"/>
    </source>
</evidence>
<accession>A0ABX4GLX6</accession>
<comment type="caution">
    <text evidence="1">The sequence shown here is derived from an EMBL/GenBank/DDBJ whole genome shotgun (WGS) entry which is preliminary data.</text>
</comment>
<dbReference type="EMBL" id="NQKG01000009">
    <property type="protein sequence ID" value="OZY55103.1"/>
    <property type="molecule type" value="Genomic_DNA"/>
</dbReference>
<proteinExistence type="predicted"/>
<keyword evidence="2" id="KW-1185">Reference proteome</keyword>
<organism evidence="1 2">
    <name type="scientific">Pseudomonas lundensis</name>
    <dbReference type="NCBI Taxonomy" id="86185"/>
    <lineage>
        <taxon>Bacteria</taxon>
        <taxon>Pseudomonadati</taxon>
        <taxon>Pseudomonadota</taxon>
        <taxon>Gammaproteobacteria</taxon>
        <taxon>Pseudomonadales</taxon>
        <taxon>Pseudomonadaceae</taxon>
        <taxon>Pseudomonas</taxon>
    </lineage>
</organism>
<sequence length="990" mass="108980">MGTNSRNEILNQMAGKSVMSGWGAITVFNRTRINRFLEQQYITRMQGYSFIPAFKGAVTLEGNASATVQLESIMLGKPLLSFADEASLDESYATVTMNMVSGTVLMMQPGERVARVATSLRIRESQGYQLKLRIKLSVVAGSINDQGLVIMDLKEGVDFTCDVLPDYLDQAAIGLAFKDYFESLPVYQRVFVLGMLDVSQYDPLAPKEFAILTQRAPGAEKIAASNYGDGGVVVFIRVAGDKEKGVLPSEGSGFPYLIPDDEEEGVSIYSAAIVVAEKWKRYVGDEQISKLSSLLYPGAEVFESKDTATPHDYVNFGNVNPASTQLAIEPSMVTLQAGKSETFKLLDAQGVPVTGVVWTAKSLNSRTLNAAGSISSSGVYTAADQEYIGHDTVRVVITGTVYQEDRVFTVSAGVSVFVDNMVVAPQLSSRIIEQNPKPIKLSVTSTSRSQLTWTLSQPDVGTLEFPTPNTAIYTPPTFEQAEFETVQIITAYDASTDQSASSTVLLFNDFLTSKVSPSYVRHMKRSASQLFEIADDTGEGTKHWSVISGEGEFKDPSVGEFTAPDTVTASVSIVKCDWIYQGLTRSFYSTVELDRFEDEPDWKDLNTFSIRVLDSRGSLTDAGYAYRNGLQQIKLAVVIETKKVGQDSIRPSAEELQTLRLLFSNGSVVDPLLPEQSGIIPGTSVSWATHTIANSVHLYPVSSASVSASLPVPLDEESTVRLEIYVHTTAPAKENSTFHMSFIGGALNKTWYSTELNESLGKVTLTPIEIPKIQENEFTFVRTEIDDGTRLVSADSSAPSQQHLARTVALEPEPEPGSEYDFKLRTIAYYEFNFLNRKIASFKFTTDQDSGGFARKSTVRWESRLQEETMFSYTGYAWNPALLEGIPEGEPKKNHLQFDPDLNLLVTKEGALTIPVARPAAVGGIIFSMHRTDDVRYGDAKEGEALIVRDALYDSIFANVMDEYGCWYLMEVSFPEEKVHDRENLAVRFL</sequence>
<dbReference type="Proteomes" id="UP000216897">
    <property type="component" value="Unassembled WGS sequence"/>
</dbReference>